<evidence type="ECO:0000256" key="1">
    <source>
        <dbReference type="ARBA" id="ARBA00005964"/>
    </source>
</evidence>
<feature type="active site" description="Charge relay system" evidence="8">
    <location>
        <position position="342"/>
    </location>
</feature>
<evidence type="ECO:0000256" key="3">
    <source>
        <dbReference type="ARBA" id="ARBA00022801"/>
    </source>
</evidence>
<evidence type="ECO:0000256" key="8">
    <source>
        <dbReference type="PIRSR" id="PIRSR600997-1"/>
    </source>
</evidence>
<keyword evidence="5" id="KW-1015">Disulfide bond</keyword>
<accession>A0AA38IZP8</accession>
<dbReference type="FunFam" id="3.40.50.1820:FF:000155">
    <property type="entry name" value="Carboxylic ester hydrolase"/>
    <property type="match status" value="1"/>
</dbReference>
<evidence type="ECO:0000256" key="6">
    <source>
        <dbReference type="ARBA" id="ARBA00023180"/>
    </source>
</evidence>
<dbReference type="Proteomes" id="UP001168821">
    <property type="component" value="Unassembled WGS sequence"/>
</dbReference>
<keyword evidence="9" id="KW-0732">Signal</keyword>
<dbReference type="GO" id="GO:0003990">
    <property type="term" value="F:acetylcholinesterase activity"/>
    <property type="evidence" value="ECO:0007669"/>
    <property type="project" value="UniProtKB-EC"/>
</dbReference>
<comment type="catalytic activity">
    <reaction evidence="7">
        <text>acetylcholine + H2O = choline + acetate + H(+)</text>
        <dbReference type="Rhea" id="RHEA:17561"/>
        <dbReference type="ChEBI" id="CHEBI:15354"/>
        <dbReference type="ChEBI" id="CHEBI:15355"/>
        <dbReference type="ChEBI" id="CHEBI:15377"/>
        <dbReference type="ChEBI" id="CHEBI:15378"/>
        <dbReference type="ChEBI" id="CHEBI:30089"/>
        <dbReference type="EC" id="3.1.1.7"/>
    </reaction>
</comment>
<keyword evidence="12" id="KW-1185">Reference proteome</keyword>
<protein>
    <recommendedName>
        <fullName evidence="9">Carboxylic ester hydrolase</fullName>
        <ecNumber evidence="9">3.1.1.-</ecNumber>
    </recommendedName>
</protein>
<feature type="active site" description="Acyl-ester intermediate" evidence="8">
    <location>
        <position position="208"/>
    </location>
</feature>
<evidence type="ECO:0000259" key="10">
    <source>
        <dbReference type="Pfam" id="PF00135"/>
    </source>
</evidence>
<feature type="signal peptide" evidence="9">
    <location>
        <begin position="1"/>
        <end position="19"/>
    </location>
</feature>
<evidence type="ECO:0000256" key="5">
    <source>
        <dbReference type="ARBA" id="ARBA00023157"/>
    </source>
</evidence>
<gene>
    <name evidence="11" type="ORF">Zmor_001750</name>
</gene>
<dbReference type="PROSITE" id="PS00941">
    <property type="entry name" value="CARBOXYLESTERASE_B_2"/>
    <property type="match status" value="1"/>
</dbReference>
<name>A0AA38IZP8_9CUCU</name>
<keyword evidence="4" id="KW-0531">Neurotransmitter degradation</keyword>
<dbReference type="InterPro" id="IPR002018">
    <property type="entry name" value="CarbesteraseB"/>
</dbReference>
<feature type="active site" description="Charge relay system" evidence="8">
    <location>
        <position position="451"/>
    </location>
</feature>
<evidence type="ECO:0000256" key="2">
    <source>
        <dbReference type="ARBA" id="ARBA00022487"/>
    </source>
</evidence>
<dbReference type="Gene3D" id="3.40.50.1820">
    <property type="entry name" value="alpha/beta hydrolase"/>
    <property type="match status" value="1"/>
</dbReference>
<comment type="similarity">
    <text evidence="1 9">Belongs to the type-B carboxylesterase/lipase family.</text>
</comment>
<evidence type="ECO:0000256" key="4">
    <source>
        <dbReference type="ARBA" id="ARBA00022867"/>
    </source>
</evidence>
<keyword evidence="6" id="KW-0325">Glycoprotein</keyword>
<dbReference type="InterPro" id="IPR000997">
    <property type="entry name" value="Cholinesterase"/>
</dbReference>
<dbReference type="PANTHER" id="PTHR43142:SF1">
    <property type="entry name" value="CARBOXYLIC ESTER HYDROLASE"/>
    <property type="match status" value="1"/>
</dbReference>
<keyword evidence="2" id="KW-0719">Serine esterase</keyword>
<dbReference type="PANTHER" id="PTHR43142">
    <property type="entry name" value="CARBOXYLIC ESTER HYDROLASE"/>
    <property type="match status" value="1"/>
</dbReference>
<keyword evidence="3 9" id="KW-0378">Hydrolase</keyword>
<dbReference type="PROSITE" id="PS00122">
    <property type="entry name" value="CARBOXYLESTERASE_B_1"/>
    <property type="match status" value="1"/>
</dbReference>
<dbReference type="EC" id="3.1.1.-" evidence="9"/>
<organism evidence="11 12">
    <name type="scientific">Zophobas morio</name>
    <dbReference type="NCBI Taxonomy" id="2755281"/>
    <lineage>
        <taxon>Eukaryota</taxon>
        <taxon>Metazoa</taxon>
        <taxon>Ecdysozoa</taxon>
        <taxon>Arthropoda</taxon>
        <taxon>Hexapoda</taxon>
        <taxon>Insecta</taxon>
        <taxon>Pterygota</taxon>
        <taxon>Neoptera</taxon>
        <taxon>Endopterygota</taxon>
        <taxon>Coleoptera</taxon>
        <taxon>Polyphaga</taxon>
        <taxon>Cucujiformia</taxon>
        <taxon>Tenebrionidae</taxon>
        <taxon>Zophobas</taxon>
    </lineage>
</organism>
<dbReference type="AlphaFoldDB" id="A0AA38IZP8"/>
<dbReference type="Pfam" id="PF00135">
    <property type="entry name" value="COesterase"/>
    <property type="match status" value="1"/>
</dbReference>
<dbReference type="SUPFAM" id="SSF53474">
    <property type="entry name" value="alpha/beta-Hydrolases"/>
    <property type="match status" value="1"/>
</dbReference>
<evidence type="ECO:0000313" key="12">
    <source>
        <dbReference type="Proteomes" id="UP001168821"/>
    </source>
</evidence>
<proteinExistence type="inferred from homology"/>
<comment type="caution">
    <text evidence="11">The sequence shown here is derived from an EMBL/GenBank/DDBJ whole genome shotgun (WGS) entry which is preliminary data.</text>
</comment>
<dbReference type="InterPro" id="IPR019819">
    <property type="entry name" value="Carboxylesterase_B_CS"/>
</dbReference>
<evidence type="ECO:0000256" key="7">
    <source>
        <dbReference type="ARBA" id="ARBA00048484"/>
    </source>
</evidence>
<reference evidence="11" key="1">
    <citation type="journal article" date="2023" name="G3 (Bethesda)">
        <title>Whole genome assemblies of Zophobas morio and Tenebrio molitor.</title>
        <authorList>
            <person name="Kaur S."/>
            <person name="Stinson S.A."/>
            <person name="diCenzo G.C."/>
        </authorList>
    </citation>
    <scope>NUCLEOTIDE SEQUENCE</scope>
    <source>
        <strain evidence="11">QUZm001</strain>
    </source>
</reference>
<feature type="chain" id="PRO_5041483364" description="Carboxylic ester hydrolase" evidence="9">
    <location>
        <begin position="20"/>
        <end position="547"/>
    </location>
</feature>
<dbReference type="InterPro" id="IPR019826">
    <property type="entry name" value="Carboxylesterase_B_AS"/>
</dbReference>
<dbReference type="InterPro" id="IPR029058">
    <property type="entry name" value="AB_hydrolase_fold"/>
</dbReference>
<evidence type="ECO:0000256" key="9">
    <source>
        <dbReference type="RuleBase" id="RU361235"/>
    </source>
</evidence>
<dbReference type="PRINTS" id="PR00878">
    <property type="entry name" value="CHOLNESTRASE"/>
</dbReference>
<evidence type="ECO:0000313" key="11">
    <source>
        <dbReference type="EMBL" id="KAJ3666300.1"/>
    </source>
</evidence>
<sequence>MFFVKSVFYVSLIIFFVQSEKKTSRLLIQSKNGLVRGLEQSTVGLNLTYYVYRGIPYAEPPIGKLRFEPPVPKKNWKNILDATKDGSKCIQGNPPVGSEDCLFVNIYVPKVSKYNKKLLPTMVFIYGGGFEGGDSTYDLYGPDYLLEKDVVVVTLNYRLGILGFLSTGDMIVPGNNGLKDQVLALKWVRDNIENFGGDPNKVTLFGQSAGSASVSYHMQSPLSRGLFHRAIMESGVSLSSWAFSRRVPVVVKKIAEDLSLDTSNYQKIVDGLRLINSSELQAKAAGAVAWQYLSNDPRNGFMLGPVIEPEHSNAFFSKKSHQLLLDGNFNKVPCIVGFNSLEGTFNFGTLFKIYLLQYDFNHARLLPFDLNIDENKKSAAASYVKDFYFGNNLIAFSDRKLMKYLSDDLFARPVREYVRQVSKHVPVYFYKFSYEGGLWGFTNRTQPGVAHSEELGYLWKSKFTPSDLDVLTRRRMTTMWTDFAKTGNPTPDKYFTTLEVIWEKTDTNFTYLDIGSELTLKQFPEKSSLELWDQMYEAYGHPPFDTY</sequence>
<dbReference type="EMBL" id="JALNTZ010000001">
    <property type="protein sequence ID" value="KAJ3666300.1"/>
    <property type="molecule type" value="Genomic_DNA"/>
</dbReference>
<feature type="domain" description="Carboxylesterase type B" evidence="10">
    <location>
        <begin position="27"/>
        <end position="532"/>
    </location>
</feature>